<sequence>MRCAEGRCSAARAECFVCGNKGHFARMCKLKQSNCYSRDRRVYELECHDNHSDDSADGSLFYVSTIEKDTDHCDEWFEVLYCDKGREKFKLDTGADVNVISFQTFLRFGFDKNVIKKENIRLKSYSGNTIPIRGFCYLSWCFKNILYNLYFAIADIKCQSLLGRKSCERLGLIKRIQSIKLDNYGDVFKGLGCLPGEHHIVVDRSVQPVVCASRKIPFGMRDVLSKELKKMEELHVIKKVDYPTKWVHPLVLAAKKNNGVRICLDPRELNRAVQRAHFQLPTLTEMAAKLHGAKFFSVLDANSGFWAIKLDRESADLCTFATPFGRYQFLRLPFGINSASEVFHGKMRQLLEDLEGVDNFVDDIIVWGSNKQEHDLRLKALLERARLINLKFNKDKCAVNYLSRFIPKYSEIALPLTSLLKKDNSWRWEQSEANAFIKLKQCITSAPVLALYDVRTPVVMSVDASRDALGAVLLQHGRPVEYASRTLTDAQRRYAQIEKELLAIVFACEKFHQYVYGKQKIIVESDHKPLESIFEKPLMSVPARLQCMMLRIQGYDLIVKYVPGRYMYIPDTLSRAPLPDLYSDEIHTKIVYQLKMVINNMPISNSKLTLIKKCTATDFELKALTDCINNGWPEYKRNVDCIVSKYWSMKDELFIVDGVIFRQNLVIIPQCLRKEMLKIIHEGHLGIDRCKRRARQVLYWPGISKDIEMFVKKCITCQESSNSHAKEPMLPINIPSLPWETVGSDIFEYRKKYFLVVVDYYSNFIEVCDMNNITSYTLIDCIKKIFSCHGIPKSFMTDNGPQYTSREFKNFVKEWGFDHITSSPNYPQSNGRSERAVQTVKGLFKKCYMDKTDFYISLLNLRNTPRDGLSSPAQLLMGRRLRCKLPVHPNVLKPQPVDPKEHVKMLQNQCTSKIYYDRNCKSLPALNVGDPVIICDNNNSRCRGTVIGRANTPRSYIIENKFGSRYRRNRRHLQQIVKPDPLLSKNEDHHDQNNLISEPDGDDSSPDEVERTSKERSIILTRSRAKKLKNVCN</sequence>
<dbReference type="EMBL" id="CAVLEF010000265">
    <property type="protein sequence ID" value="CAK1554172.1"/>
    <property type="molecule type" value="Genomic_DNA"/>
</dbReference>
<accession>A0AAV1JZ81</accession>
<keyword evidence="2" id="KW-0808">Transferase</keyword>
<evidence type="ECO:0000256" key="6">
    <source>
        <dbReference type="PROSITE-ProRule" id="PRU00047"/>
    </source>
</evidence>
<evidence type="ECO:0000256" key="2">
    <source>
        <dbReference type="ARBA" id="ARBA00022695"/>
    </source>
</evidence>
<feature type="domain" description="CCHC-type" evidence="8">
    <location>
        <begin position="15"/>
        <end position="29"/>
    </location>
</feature>
<dbReference type="PANTHER" id="PTHR37984:SF8">
    <property type="entry name" value="CCHC-TYPE DOMAIN-CONTAINING PROTEIN"/>
    <property type="match status" value="1"/>
</dbReference>
<organism evidence="11 12">
    <name type="scientific">Leptosia nina</name>
    <dbReference type="NCBI Taxonomy" id="320188"/>
    <lineage>
        <taxon>Eukaryota</taxon>
        <taxon>Metazoa</taxon>
        <taxon>Ecdysozoa</taxon>
        <taxon>Arthropoda</taxon>
        <taxon>Hexapoda</taxon>
        <taxon>Insecta</taxon>
        <taxon>Pterygota</taxon>
        <taxon>Neoptera</taxon>
        <taxon>Endopterygota</taxon>
        <taxon>Lepidoptera</taxon>
        <taxon>Glossata</taxon>
        <taxon>Ditrysia</taxon>
        <taxon>Papilionoidea</taxon>
        <taxon>Pieridae</taxon>
        <taxon>Pierinae</taxon>
        <taxon>Leptosia</taxon>
    </lineage>
</organism>
<dbReference type="InterPro" id="IPR012337">
    <property type="entry name" value="RNaseH-like_sf"/>
</dbReference>
<keyword evidence="4" id="KW-0255">Endonuclease</keyword>
<dbReference type="Pfam" id="PF00665">
    <property type="entry name" value="rve"/>
    <property type="match status" value="1"/>
</dbReference>
<keyword evidence="2" id="KW-0548">Nucleotidyltransferase</keyword>
<dbReference type="GO" id="GO:0003964">
    <property type="term" value="F:RNA-directed DNA polymerase activity"/>
    <property type="evidence" value="ECO:0007669"/>
    <property type="project" value="UniProtKB-KW"/>
</dbReference>
<dbReference type="InterPro" id="IPR000477">
    <property type="entry name" value="RT_dom"/>
</dbReference>
<feature type="domain" description="Reverse transcriptase" evidence="9">
    <location>
        <begin position="234"/>
        <end position="414"/>
    </location>
</feature>
<evidence type="ECO:0000256" key="4">
    <source>
        <dbReference type="ARBA" id="ARBA00022759"/>
    </source>
</evidence>
<dbReference type="InterPro" id="IPR041588">
    <property type="entry name" value="Integrase_H2C2"/>
</dbReference>
<dbReference type="Gene3D" id="3.30.70.270">
    <property type="match status" value="1"/>
</dbReference>
<evidence type="ECO:0000259" key="8">
    <source>
        <dbReference type="PROSITE" id="PS50158"/>
    </source>
</evidence>
<reference evidence="11 12" key="1">
    <citation type="submission" date="2023-11" db="EMBL/GenBank/DDBJ databases">
        <authorList>
            <person name="Okamura Y."/>
        </authorList>
    </citation>
    <scope>NUCLEOTIDE SEQUENCE [LARGE SCALE GENOMIC DNA]</scope>
</reference>
<dbReference type="SUPFAM" id="SSF53098">
    <property type="entry name" value="Ribonuclease H-like"/>
    <property type="match status" value="1"/>
</dbReference>
<dbReference type="FunFam" id="3.30.420.10:FF:000063">
    <property type="entry name" value="Retrovirus-related Pol polyprotein from transposon 297-like Protein"/>
    <property type="match status" value="1"/>
</dbReference>
<keyword evidence="12" id="KW-1185">Reference proteome</keyword>
<dbReference type="Gene3D" id="1.10.340.70">
    <property type="match status" value="1"/>
</dbReference>
<evidence type="ECO:0000256" key="3">
    <source>
        <dbReference type="ARBA" id="ARBA00022722"/>
    </source>
</evidence>
<dbReference type="InterPro" id="IPR036397">
    <property type="entry name" value="RNaseH_sf"/>
</dbReference>
<dbReference type="CDD" id="cd09274">
    <property type="entry name" value="RNase_HI_RT_Ty3"/>
    <property type="match status" value="1"/>
</dbReference>
<dbReference type="FunFam" id="3.10.20.370:FF:000001">
    <property type="entry name" value="Retrovirus-related Pol polyprotein from transposon 17.6-like protein"/>
    <property type="match status" value="1"/>
</dbReference>
<evidence type="ECO:0000256" key="1">
    <source>
        <dbReference type="ARBA" id="ARBA00012493"/>
    </source>
</evidence>
<dbReference type="Pfam" id="PF17921">
    <property type="entry name" value="Integrase_H2C2"/>
    <property type="match status" value="1"/>
</dbReference>
<dbReference type="GO" id="GO:0003676">
    <property type="term" value="F:nucleic acid binding"/>
    <property type="evidence" value="ECO:0007669"/>
    <property type="project" value="InterPro"/>
</dbReference>
<keyword evidence="4" id="KW-0378">Hydrolase</keyword>
<dbReference type="PROSITE" id="PS50994">
    <property type="entry name" value="INTEGRASE"/>
    <property type="match status" value="1"/>
</dbReference>
<dbReference type="GO" id="GO:0008270">
    <property type="term" value="F:zinc ion binding"/>
    <property type="evidence" value="ECO:0007669"/>
    <property type="project" value="UniProtKB-KW"/>
</dbReference>
<dbReference type="GO" id="GO:0004519">
    <property type="term" value="F:endonuclease activity"/>
    <property type="evidence" value="ECO:0007669"/>
    <property type="project" value="UniProtKB-KW"/>
</dbReference>
<dbReference type="PROSITE" id="PS50158">
    <property type="entry name" value="ZF_CCHC"/>
    <property type="match status" value="1"/>
</dbReference>
<dbReference type="Pfam" id="PF17919">
    <property type="entry name" value="RT_RNaseH_2"/>
    <property type="match status" value="1"/>
</dbReference>
<dbReference type="Gene3D" id="3.30.420.10">
    <property type="entry name" value="Ribonuclease H-like superfamily/Ribonuclease H"/>
    <property type="match status" value="1"/>
</dbReference>
<dbReference type="Pfam" id="PF00078">
    <property type="entry name" value="RVT_1"/>
    <property type="match status" value="1"/>
</dbReference>
<keyword evidence="5" id="KW-0695">RNA-directed DNA polymerase</keyword>
<name>A0AAV1JZ81_9NEOP</name>
<dbReference type="GO" id="GO:0042575">
    <property type="term" value="C:DNA polymerase complex"/>
    <property type="evidence" value="ECO:0007669"/>
    <property type="project" value="UniProtKB-ARBA"/>
</dbReference>
<dbReference type="EC" id="2.7.7.49" evidence="1"/>
<dbReference type="SUPFAM" id="SSF50630">
    <property type="entry name" value="Acid proteases"/>
    <property type="match status" value="1"/>
</dbReference>
<dbReference type="InterPro" id="IPR043128">
    <property type="entry name" value="Rev_trsase/Diguanyl_cyclase"/>
</dbReference>
<feature type="region of interest" description="Disordered" evidence="7">
    <location>
        <begin position="978"/>
        <end position="1020"/>
    </location>
</feature>
<dbReference type="InterPro" id="IPR001878">
    <property type="entry name" value="Znf_CCHC"/>
</dbReference>
<evidence type="ECO:0000259" key="10">
    <source>
        <dbReference type="PROSITE" id="PS50994"/>
    </source>
</evidence>
<gene>
    <name evidence="11" type="ORF">LNINA_LOCUS13104</name>
</gene>
<dbReference type="GO" id="GO:0015074">
    <property type="term" value="P:DNA integration"/>
    <property type="evidence" value="ECO:0007669"/>
    <property type="project" value="InterPro"/>
</dbReference>
<dbReference type="PROSITE" id="PS50878">
    <property type="entry name" value="RT_POL"/>
    <property type="match status" value="1"/>
</dbReference>
<proteinExistence type="predicted"/>
<feature type="compositionally biased region" description="Basic and acidic residues" evidence="7">
    <location>
        <begin position="1008"/>
        <end position="1017"/>
    </location>
</feature>
<evidence type="ECO:0000313" key="12">
    <source>
        <dbReference type="Proteomes" id="UP001497472"/>
    </source>
</evidence>
<dbReference type="Gene3D" id="3.10.20.370">
    <property type="match status" value="1"/>
</dbReference>
<dbReference type="FunFam" id="3.30.70.270:FF:000020">
    <property type="entry name" value="Transposon Tf2-6 polyprotein-like Protein"/>
    <property type="match status" value="1"/>
</dbReference>
<keyword evidence="6" id="KW-0863">Zinc-finger</keyword>
<dbReference type="Proteomes" id="UP001497472">
    <property type="component" value="Unassembled WGS sequence"/>
</dbReference>
<evidence type="ECO:0000313" key="11">
    <source>
        <dbReference type="EMBL" id="CAK1554172.1"/>
    </source>
</evidence>
<dbReference type="Pfam" id="PF00098">
    <property type="entry name" value="zf-CCHC"/>
    <property type="match status" value="1"/>
</dbReference>
<dbReference type="InterPro" id="IPR021109">
    <property type="entry name" value="Peptidase_aspartic_dom_sf"/>
</dbReference>
<comment type="caution">
    <text evidence="11">The sequence shown here is derived from an EMBL/GenBank/DDBJ whole genome shotgun (WGS) entry which is preliminary data.</text>
</comment>
<protein>
    <recommendedName>
        <fullName evidence="1">RNA-directed DNA polymerase</fullName>
        <ecNumber evidence="1">2.7.7.49</ecNumber>
    </recommendedName>
</protein>
<keyword evidence="3" id="KW-0540">Nuclease</keyword>
<dbReference type="AlphaFoldDB" id="A0AAV1JZ81"/>
<evidence type="ECO:0000256" key="5">
    <source>
        <dbReference type="ARBA" id="ARBA00022918"/>
    </source>
</evidence>
<dbReference type="InterPro" id="IPR050951">
    <property type="entry name" value="Retrovirus_Pol_polyprotein"/>
</dbReference>
<dbReference type="InterPro" id="IPR001584">
    <property type="entry name" value="Integrase_cat-core"/>
</dbReference>
<keyword evidence="6" id="KW-0862">Zinc</keyword>
<evidence type="ECO:0000259" key="9">
    <source>
        <dbReference type="PROSITE" id="PS50878"/>
    </source>
</evidence>
<dbReference type="InterPro" id="IPR043502">
    <property type="entry name" value="DNA/RNA_pol_sf"/>
</dbReference>
<feature type="domain" description="Integrase catalytic" evidence="10">
    <location>
        <begin position="734"/>
        <end position="904"/>
    </location>
</feature>
<dbReference type="Gene3D" id="3.10.10.10">
    <property type="entry name" value="HIV Type 1 Reverse Transcriptase, subunit A, domain 1"/>
    <property type="match status" value="1"/>
</dbReference>
<dbReference type="InterPro" id="IPR041577">
    <property type="entry name" value="RT_RNaseH_2"/>
</dbReference>
<keyword evidence="6" id="KW-0479">Metal-binding</keyword>
<dbReference type="FunFam" id="1.10.340.70:FF:000003">
    <property type="entry name" value="Protein CBG25708"/>
    <property type="match status" value="1"/>
</dbReference>
<dbReference type="CDD" id="cd01647">
    <property type="entry name" value="RT_LTR"/>
    <property type="match status" value="1"/>
</dbReference>
<dbReference type="SUPFAM" id="SSF56672">
    <property type="entry name" value="DNA/RNA polymerases"/>
    <property type="match status" value="1"/>
</dbReference>
<dbReference type="PANTHER" id="PTHR37984">
    <property type="entry name" value="PROTEIN CBG26694"/>
    <property type="match status" value="1"/>
</dbReference>
<evidence type="ECO:0000256" key="7">
    <source>
        <dbReference type="SAM" id="MobiDB-lite"/>
    </source>
</evidence>